<dbReference type="AlphaFoldDB" id="A0A2S6HHS8"/>
<keyword evidence="3" id="KW-0813">Transport</keyword>
<dbReference type="GO" id="GO:0005886">
    <property type="term" value="C:plasma membrane"/>
    <property type="evidence" value="ECO:0007669"/>
    <property type="project" value="UniProtKB-SubCell"/>
</dbReference>
<evidence type="ECO:0000256" key="4">
    <source>
        <dbReference type="ARBA" id="ARBA00022475"/>
    </source>
</evidence>
<dbReference type="NCBIfam" id="TIGR01184">
    <property type="entry name" value="ntrCD"/>
    <property type="match status" value="1"/>
</dbReference>
<gene>
    <name evidence="10" type="ORF">B0F87_102135</name>
</gene>
<organism evidence="10 11">
    <name type="scientific">Methylobacter tundripaludum</name>
    <dbReference type="NCBI Taxonomy" id="173365"/>
    <lineage>
        <taxon>Bacteria</taxon>
        <taxon>Pseudomonadati</taxon>
        <taxon>Pseudomonadota</taxon>
        <taxon>Gammaproteobacteria</taxon>
        <taxon>Methylococcales</taxon>
        <taxon>Methylococcaceae</taxon>
        <taxon>Methylobacter</taxon>
    </lineage>
</organism>
<evidence type="ECO:0000256" key="2">
    <source>
        <dbReference type="ARBA" id="ARBA00005417"/>
    </source>
</evidence>
<dbReference type="InterPro" id="IPR003593">
    <property type="entry name" value="AAA+_ATPase"/>
</dbReference>
<keyword evidence="6 10" id="KW-0067">ATP-binding</keyword>
<name>A0A2S6HHS8_9GAMM</name>
<dbReference type="InterPro" id="IPR050166">
    <property type="entry name" value="ABC_transporter_ATP-bind"/>
</dbReference>
<evidence type="ECO:0000256" key="7">
    <source>
        <dbReference type="ARBA" id="ARBA00023136"/>
    </source>
</evidence>
<proteinExistence type="inferred from homology"/>
<dbReference type="PANTHER" id="PTHR42788">
    <property type="entry name" value="TAURINE IMPORT ATP-BINDING PROTEIN-RELATED"/>
    <property type="match status" value="1"/>
</dbReference>
<evidence type="ECO:0000256" key="3">
    <source>
        <dbReference type="ARBA" id="ARBA00022448"/>
    </source>
</evidence>
<evidence type="ECO:0000256" key="5">
    <source>
        <dbReference type="ARBA" id="ARBA00022741"/>
    </source>
</evidence>
<comment type="caution">
    <text evidence="10">The sequence shown here is derived from an EMBL/GenBank/DDBJ whole genome shotgun (WGS) entry which is preliminary data.</text>
</comment>
<evidence type="ECO:0000259" key="9">
    <source>
        <dbReference type="PROSITE" id="PS50893"/>
    </source>
</evidence>
<accession>A0A2S6HHS8</accession>
<comment type="subcellular location">
    <subcellularLocation>
        <location evidence="1">Cell membrane</location>
        <topology evidence="1">Peripheral membrane protein</topology>
    </subcellularLocation>
</comment>
<dbReference type="PROSITE" id="PS50893">
    <property type="entry name" value="ABC_TRANSPORTER_2"/>
    <property type="match status" value="2"/>
</dbReference>
<dbReference type="Pfam" id="PF00005">
    <property type="entry name" value="ABC_tran"/>
    <property type="match status" value="2"/>
</dbReference>
<dbReference type="InterPro" id="IPR003439">
    <property type="entry name" value="ABC_transporter-like_ATP-bd"/>
</dbReference>
<dbReference type="CDD" id="cd03293">
    <property type="entry name" value="ABC_NrtD_SsuB_transporters"/>
    <property type="match status" value="2"/>
</dbReference>
<dbReference type="PANTHER" id="PTHR42788:SF13">
    <property type="entry name" value="ALIPHATIC SULFONATES IMPORT ATP-BINDING PROTEIN SSUB"/>
    <property type="match status" value="1"/>
</dbReference>
<evidence type="ECO:0000313" key="10">
    <source>
        <dbReference type="EMBL" id="PPK77029.1"/>
    </source>
</evidence>
<evidence type="ECO:0000256" key="8">
    <source>
        <dbReference type="SAM" id="MobiDB-lite"/>
    </source>
</evidence>
<keyword evidence="7" id="KW-0472">Membrane</keyword>
<dbReference type="RefSeq" id="WP_104427789.1">
    <property type="nucleotide sequence ID" value="NZ_PTIZ01000002.1"/>
</dbReference>
<feature type="domain" description="ABC transporter" evidence="9">
    <location>
        <begin position="381"/>
        <end position="616"/>
    </location>
</feature>
<keyword evidence="5" id="KW-0547">Nucleotide-binding</keyword>
<feature type="domain" description="ABC transporter" evidence="9">
    <location>
        <begin position="37"/>
        <end position="266"/>
    </location>
</feature>
<dbReference type="InterPro" id="IPR005890">
    <property type="entry name" value="NO3_transporter_ATP-bd-like"/>
</dbReference>
<dbReference type="GO" id="GO:0016887">
    <property type="term" value="F:ATP hydrolysis activity"/>
    <property type="evidence" value="ECO:0007669"/>
    <property type="project" value="InterPro"/>
</dbReference>
<dbReference type="SUPFAM" id="SSF52540">
    <property type="entry name" value="P-loop containing nucleoside triphosphate hydrolases"/>
    <property type="match status" value="2"/>
</dbReference>
<feature type="compositionally biased region" description="Polar residues" evidence="8">
    <location>
        <begin position="1"/>
        <end position="17"/>
    </location>
</feature>
<dbReference type="GO" id="GO:0005524">
    <property type="term" value="F:ATP binding"/>
    <property type="evidence" value="ECO:0007669"/>
    <property type="project" value="UniProtKB-KW"/>
</dbReference>
<evidence type="ECO:0000313" key="11">
    <source>
        <dbReference type="Proteomes" id="UP000240010"/>
    </source>
</evidence>
<dbReference type="PROSITE" id="PS00211">
    <property type="entry name" value="ABC_TRANSPORTER_1"/>
    <property type="match status" value="1"/>
</dbReference>
<dbReference type="InterPro" id="IPR017871">
    <property type="entry name" value="ABC_transporter-like_CS"/>
</dbReference>
<dbReference type="InterPro" id="IPR027417">
    <property type="entry name" value="P-loop_NTPase"/>
</dbReference>
<dbReference type="GO" id="GO:0015112">
    <property type="term" value="F:nitrate transmembrane transporter activity"/>
    <property type="evidence" value="ECO:0007669"/>
    <property type="project" value="InterPro"/>
</dbReference>
<feature type="region of interest" description="Disordered" evidence="8">
    <location>
        <begin position="303"/>
        <end position="328"/>
    </location>
</feature>
<protein>
    <submittedName>
        <fullName evidence="10">Nitrate/nitrite transport system ATP-binding protein</fullName>
    </submittedName>
</protein>
<comment type="similarity">
    <text evidence="2">Belongs to the ABC transporter superfamily.</text>
</comment>
<feature type="region of interest" description="Disordered" evidence="8">
    <location>
        <begin position="1"/>
        <end position="31"/>
    </location>
</feature>
<sequence>MSVVNLNIVNPSTSSGQAKRPQSKSPAPSNDAHQPLLELKAVCKSYGATSILNNINLSIKEGEFVAIVGFSGSGKTTLISAIAGLIQADSGEVLKQGRPITAPGPDRGVVFQNYSLMPWLTVFENVALAVDEIFKDWSAEQRKAHTEKYVRMVNLGAAMDKKPAELSGGMRQRVNVARALAANPDILLLDEPLSALDALTRGNLQDEILQIWSQEKKTVILITNDVDEAIYMADRVIPLNPGPDATFGPDFHINIERPRDRTALNHNAEFKRLRAEITRYLMDIGIEKNLGSSTDQIVLPNVKPNTSNDWDRDRSAFAAPAPGKHEADTPSLAIAASVPDGPAAYTPSLAIAEPAPGRLTAYTPSLAIKPAQGDLGRPRYLEFSQLSKIYPTPDGNSSVKVVDGFDLKMKKGEFISIIGHSGCGKSTVLSMTAGLNSVSEGVIILDNKEIDSAGPDRGVVFQAPSLFPWLTAFENVMLGVDKVYPHASKSERDDIVEYYLTRVGLGDSLRKKAADLSNGMRQRVGIARAFALSPKLLLLDEPFGMLDSLTRWELQEVLMEVWERTHVTAIVVTHDVDEAILLADRVVMMTNGPHAKIGKIEDIDLPRPRSRKALLEHPDYYKYRESILSFLTECDHTH</sequence>
<reference evidence="10 11" key="1">
    <citation type="submission" date="2018-02" db="EMBL/GenBank/DDBJ databases">
        <title>Subsurface microbial communities from deep shales in Ohio and West Virginia, USA.</title>
        <authorList>
            <person name="Wrighton K."/>
        </authorList>
    </citation>
    <scope>NUCLEOTIDE SEQUENCE [LARGE SCALE GENOMIC DNA]</scope>
    <source>
        <strain evidence="10 11">OWC-DMM</strain>
    </source>
</reference>
<dbReference type="SMART" id="SM00382">
    <property type="entry name" value="AAA"/>
    <property type="match status" value="2"/>
</dbReference>
<evidence type="ECO:0000256" key="1">
    <source>
        <dbReference type="ARBA" id="ARBA00004202"/>
    </source>
</evidence>
<dbReference type="EMBL" id="PTIZ01000002">
    <property type="protein sequence ID" value="PPK77029.1"/>
    <property type="molecule type" value="Genomic_DNA"/>
</dbReference>
<evidence type="ECO:0000256" key="6">
    <source>
        <dbReference type="ARBA" id="ARBA00022840"/>
    </source>
</evidence>
<keyword evidence="4" id="KW-1003">Cell membrane</keyword>
<dbReference type="Proteomes" id="UP000240010">
    <property type="component" value="Unassembled WGS sequence"/>
</dbReference>
<dbReference type="Gene3D" id="3.40.50.300">
    <property type="entry name" value="P-loop containing nucleotide triphosphate hydrolases"/>
    <property type="match status" value="2"/>
</dbReference>